<dbReference type="AlphaFoldDB" id="D6X3P7"/>
<proteinExistence type="predicted"/>
<evidence type="ECO:0000313" key="2">
    <source>
        <dbReference type="Proteomes" id="UP000007266"/>
    </source>
</evidence>
<reference evidence="1 2" key="2">
    <citation type="journal article" date="2010" name="Nucleic Acids Res.">
        <title>BeetleBase in 2010: revisions to provide comprehensive genomic information for Tribolium castaneum.</title>
        <authorList>
            <person name="Kim H.S."/>
            <person name="Murphy T."/>
            <person name="Xia J."/>
            <person name="Caragea D."/>
            <person name="Park Y."/>
            <person name="Beeman R.W."/>
            <person name="Lorenzen M.D."/>
            <person name="Butcher S."/>
            <person name="Manak J.R."/>
            <person name="Brown S.J."/>
        </authorList>
    </citation>
    <scope>GENOME REANNOTATION</scope>
    <source>
        <strain evidence="1 2">Georgia GA2</strain>
    </source>
</reference>
<sequence>MEAAVSILAPRKPPPYIDIKFFMRVIIEPCTRYPGPEDIRDTCLTRDGRYTRPMHELQIVLYWK</sequence>
<keyword evidence="2" id="KW-1185">Reference proteome</keyword>
<accession>D6X3P7</accession>
<reference evidence="1 2" key="1">
    <citation type="journal article" date="2008" name="Nature">
        <title>The genome of the model beetle and pest Tribolium castaneum.</title>
        <authorList>
            <consortium name="Tribolium Genome Sequencing Consortium"/>
            <person name="Richards S."/>
            <person name="Gibbs R.A."/>
            <person name="Weinstock G.M."/>
            <person name="Brown S.J."/>
            <person name="Denell R."/>
            <person name="Beeman R.W."/>
            <person name="Gibbs R."/>
            <person name="Beeman R.W."/>
            <person name="Brown S.J."/>
            <person name="Bucher G."/>
            <person name="Friedrich M."/>
            <person name="Grimmelikhuijzen C.J."/>
            <person name="Klingler M."/>
            <person name="Lorenzen M."/>
            <person name="Richards S."/>
            <person name="Roth S."/>
            <person name="Schroder R."/>
            <person name="Tautz D."/>
            <person name="Zdobnov E.M."/>
            <person name="Muzny D."/>
            <person name="Gibbs R.A."/>
            <person name="Weinstock G.M."/>
            <person name="Attaway T."/>
            <person name="Bell S."/>
            <person name="Buhay C.J."/>
            <person name="Chandrabose M.N."/>
            <person name="Chavez D."/>
            <person name="Clerk-Blankenburg K.P."/>
            <person name="Cree A."/>
            <person name="Dao M."/>
            <person name="Davis C."/>
            <person name="Chacko J."/>
            <person name="Dinh H."/>
            <person name="Dugan-Rocha S."/>
            <person name="Fowler G."/>
            <person name="Garner T.T."/>
            <person name="Garnes J."/>
            <person name="Gnirke A."/>
            <person name="Hawes A."/>
            <person name="Hernandez J."/>
            <person name="Hines S."/>
            <person name="Holder M."/>
            <person name="Hume J."/>
            <person name="Jhangiani S.N."/>
            <person name="Joshi V."/>
            <person name="Khan Z.M."/>
            <person name="Jackson L."/>
            <person name="Kovar C."/>
            <person name="Kowis A."/>
            <person name="Lee S."/>
            <person name="Lewis L.R."/>
            <person name="Margolis J."/>
            <person name="Morgan M."/>
            <person name="Nazareth L.V."/>
            <person name="Nguyen N."/>
            <person name="Okwuonu G."/>
            <person name="Parker D."/>
            <person name="Richards S."/>
            <person name="Ruiz S.J."/>
            <person name="Santibanez J."/>
            <person name="Savard J."/>
            <person name="Scherer S.E."/>
            <person name="Schneider B."/>
            <person name="Sodergren E."/>
            <person name="Tautz D."/>
            <person name="Vattahil S."/>
            <person name="Villasana D."/>
            <person name="White C.S."/>
            <person name="Wright R."/>
            <person name="Park Y."/>
            <person name="Beeman R.W."/>
            <person name="Lord J."/>
            <person name="Oppert B."/>
            <person name="Lorenzen M."/>
            <person name="Brown S."/>
            <person name="Wang L."/>
            <person name="Savard J."/>
            <person name="Tautz D."/>
            <person name="Richards S."/>
            <person name="Weinstock G."/>
            <person name="Gibbs R.A."/>
            <person name="Liu Y."/>
            <person name="Worley K."/>
            <person name="Weinstock G."/>
            <person name="Elsik C.G."/>
            <person name="Reese J.T."/>
            <person name="Elhaik E."/>
            <person name="Landan G."/>
            <person name="Graur D."/>
            <person name="Arensburger P."/>
            <person name="Atkinson P."/>
            <person name="Beeman R.W."/>
            <person name="Beidler J."/>
            <person name="Brown S.J."/>
            <person name="Demuth J.P."/>
            <person name="Drury D.W."/>
            <person name="Du Y.Z."/>
            <person name="Fujiwara H."/>
            <person name="Lorenzen M."/>
            <person name="Maselli V."/>
            <person name="Osanai M."/>
            <person name="Park Y."/>
            <person name="Robertson H.M."/>
            <person name="Tu Z."/>
            <person name="Wang J.J."/>
            <person name="Wang S."/>
            <person name="Richards S."/>
            <person name="Song H."/>
            <person name="Zhang L."/>
            <person name="Sodergren E."/>
            <person name="Werner D."/>
            <person name="Stanke M."/>
            <person name="Morgenstern B."/>
            <person name="Solovyev V."/>
            <person name="Kosarev P."/>
            <person name="Brown G."/>
            <person name="Chen H.C."/>
            <person name="Ermolaeva O."/>
            <person name="Hlavina W."/>
            <person name="Kapustin Y."/>
            <person name="Kiryutin B."/>
            <person name="Kitts P."/>
            <person name="Maglott D."/>
            <person name="Pruitt K."/>
            <person name="Sapojnikov V."/>
            <person name="Souvorov A."/>
            <person name="Mackey A.J."/>
            <person name="Waterhouse R.M."/>
            <person name="Wyder S."/>
            <person name="Zdobnov E.M."/>
            <person name="Zdobnov E.M."/>
            <person name="Wyder S."/>
            <person name="Kriventseva E.V."/>
            <person name="Kadowaki T."/>
            <person name="Bork P."/>
            <person name="Aranda M."/>
            <person name="Bao R."/>
            <person name="Beermann A."/>
            <person name="Berns N."/>
            <person name="Bolognesi R."/>
            <person name="Bonneton F."/>
            <person name="Bopp D."/>
            <person name="Brown S.J."/>
            <person name="Bucher G."/>
            <person name="Butts T."/>
            <person name="Chaumot A."/>
            <person name="Denell R.E."/>
            <person name="Ferrier D.E."/>
            <person name="Friedrich M."/>
            <person name="Gordon C.M."/>
            <person name="Jindra M."/>
            <person name="Klingler M."/>
            <person name="Lan Q."/>
            <person name="Lattorff H.M."/>
            <person name="Laudet V."/>
            <person name="von Levetsow C."/>
            <person name="Liu Z."/>
            <person name="Lutz R."/>
            <person name="Lynch J.A."/>
            <person name="da Fonseca R.N."/>
            <person name="Posnien N."/>
            <person name="Reuter R."/>
            <person name="Roth S."/>
            <person name="Savard J."/>
            <person name="Schinko J.B."/>
            <person name="Schmitt C."/>
            <person name="Schoppmeier M."/>
            <person name="Schroder R."/>
            <person name="Shippy T.D."/>
            <person name="Simonnet F."/>
            <person name="Marques-Souza H."/>
            <person name="Tautz D."/>
            <person name="Tomoyasu Y."/>
            <person name="Trauner J."/>
            <person name="Van der Zee M."/>
            <person name="Vervoort M."/>
            <person name="Wittkopp N."/>
            <person name="Wimmer E.A."/>
            <person name="Yang X."/>
            <person name="Jones A.K."/>
            <person name="Sattelle D.B."/>
            <person name="Ebert P.R."/>
            <person name="Nelson D."/>
            <person name="Scott J.G."/>
            <person name="Beeman R.W."/>
            <person name="Muthukrishnan S."/>
            <person name="Kramer K.J."/>
            <person name="Arakane Y."/>
            <person name="Beeman R.W."/>
            <person name="Zhu Q."/>
            <person name="Hogenkamp D."/>
            <person name="Dixit R."/>
            <person name="Oppert B."/>
            <person name="Jiang H."/>
            <person name="Zou Z."/>
            <person name="Marshall J."/>
            <person name="Elpidina E."/>
            <person name="Vinokurov K."/>
            <person name="Oppert C."/>
            <person name="Zou Z."/>
            <person name="Evans J."/>
            <person name="Lu Z."/>
            <person name="Zhao P."/>
            <person name="Sumathipala N."/>
            <person name="Altincicek B."/>
            <person name="Vilcinskas A."/>
            <person name="Williams M."/>
            <person name="Hultmark D."/>
            <person name="Hetru C."/>
            <person name="Jiang H."/>
            <person name="Grimmelikhuijzen C.J."/>
            <person name="Hauser F."/>
            <person name="Cazzamali G."/>
            <person name="Williamson M."/>
            <person name="Park Y."/>
            <person name="Li B."/>
            <person name="Tanaka Y."/>
            <person name="Predel R."/>
            <person name="Neupert S."/>
            <person name="Schachtner J."/>
            <person name="Verleyen P."/>
            <person name="Raible F."/>
            <person name="Bork P."/>
            <person name="Friedrich M."/>
            <person name="Walden K.K."/>
            <person name="Robertson H.M."/>
            <person name="Angeli S."/>
            <person name="Foret S."/>
            <person name="Bucher G."/>
            <person name="Schuetz S."/>
            <person name="Maleszka R."/>
            <person name="Wimmer E.A."/>
            <person name="Beeman R.W."/>
            <person name="Lorenzen M."/>
            <person name="Tomoyasu Y."/>
            <person name="Miller S.C."/>
            <person name="Grossmann D."/>
            <person name="Bucher G."/>
        </authorList>
    </citation>
    <scope>NUCLEOTIDE SEQUENCE [LARGE SCALE GENOMIC DNA]</scope>
    <source>
        <strain evidence="1 2">Georgia GA2</strain>
    </source>
</reference>
<name>D6X3P7_TRICA</name>
<evidence type="ECO:0000313" key="1">
    <source>
        <dbReference type="EMBL" id="EEZ97390.1"/>
    </source>
</evidence>
<dbReference type="Proteomes" id="UP000007266">
    <property type="component" value="Linkage group 10"/>
</dbReference>
<protein>
    <submittedName>
        <fullName evidence="1">Uncharacterized protein</fullName>
    </submittedName>
</protein>
<dbReference type="HOGENOM" id="CLU_2870481_0_0_1"/>
<gene>
    <name evidence="1" type="primary">GLEAN_11216</name>
    <name evidence="1" type="ORF">TcasGA2_TC011216</name>
</gene>
<organism evidence="1 2">
    <name type="scientific">Tribolium castaneum</name>
    <name type="common">Red flour beetle</name>
    <dbReference type="NCBI Taxonomy" id="7070"/>
    <lineage>
        <taxon>Eukaryota</taxon>
        <taxon>Metazoa</taxon>
        <taxon>Ecdysozoa</taxon>
        <taxon>Arthropoda</taxon>
        <taxon>Hexapoda</taxon>
        <taxon>Insecta</taxon>
        <taxon>Pterygota</taxon>
        <taxon>Neoptera</taxon>
        <taxon>Endopterygota</taxon>
        <taxon>Coleoptera</taxon>
        <taxon>Polyphaga</taxon>
        <taxon>Cucujiformia</taxon>
        <taxon>Tenebrionidae</taxon>
        <taxon>Tenebrionidae incertae sedis</taxon>
        <taxon>Tribolium</taxon>
    </lineage>
</organism>
<dbReference type="EMBL" id="KQ971377">
    <property type="protein sequence ID" value="EEZ97390.1"/>
    <property type="molecule type" value="Genomic_DNA"/>
</dbReference>